<dbReference type="AlphaFoldDB" id="A0A9Q3CKW4"/>
<keyword evidence="2" id="KW-1133">Transmembrane helix</keyword>
<protein>
    <submittedName>
        <fullName evidence="3">Uncharacterized protein</fullName>
    </submittedName>
</protein>
<reference evidence="3" key="1">
    <citation type="submission" date="2021-03" db="EMBL/GenBank/DDBJ databases">
        <title>Draft genome sequence of rust myrtle Austropuccinia psidii MF-1, a brazilian biotype.</title>
        <authorList>
            <person name="Quecine M.C."/>
            <person name="Pachon D.M.R."/>
            <person name="Bonatelli M.L."/>
            <person name="Correr F.H."/>
            <person name="Franceschini L.M."/>
            <person name="Leite T.F."/>
            <person name="Margarido G.R.A."/>
            <person name="Almeida C.A."/>
            <person name="Ferrarezi J.A."/>
            <person name="Labate C.A."/>
        </authorList>
    </citation>
    <scope>NUCLEOTIDE SEQUENCE</scope>
    <source>
        <strain evidence="3">MF-1</strain>
    </source>
</reference>
<evidence type="ECO:0000256" key="1">
    <source>
        <dbReference type="SAM" id="MobiDB-lite"/>
    </source>
</evidence>
<evidence type="ECO:0000313" key="3">
    <source>
        <dbReference type="EMBL" id="MBW0484412.1"/>
    </source>
</evidence>
<gene>
    <name evidence="3" type="ORF">O181_024127</name>
</gene>
<name>A0A9Q3CKW4_9BASI</name>
<dbReference type="Proteomes" id="UP000765509">
    <property type="component" value="Unassembled WGS sequence"/>
</dbReference>
<keyword evidence="2" id="KW-0812">Transmembrane</keyword>
<organism evidence="3 4">
    <name type="scientific">Austropuccinia psidii MF-1</name>
    <dbReference type="NCBI Taxonomy" id="1389203"/>
    <lineage>
        <taxon>Eukaryota</taxon>
        <taxon>Fungi</taxon>
        <taxon>Dikarya</taxon>
        <taxon>Basidiomycota</taxon>
        <taxon>Pucciniomycotina</taxon>
        <taxon>Pucciniomycetes</taxon>
        <taxon>Pucciniales</taxon>
        <taxon>Sphaerophragmiaceae</taxon>
        <taxon>Austropuccinia</taxon>
    </lineage>
</organism>
<feature type="compositionally biased region" description="Low complexity" evidence="1">
    <location>
        <begin position="54"/>
        <end position="64"/>
    </location>
</feature>
<feature type="region of interest" description="Disordered" evidence="1">
    <location>
        <begin position="53"/>
        <end position="111"/>
    </location>
</feature>
<evidence type="ECO:0000313" key="4">
    <source>
        <dbReference type="Proteomes" id="UP000765509"/>
    </source>
</evidence>
<feature type="region of interest" description="Disordered" evidence="1">
    <location>
        <begin position="814"/>
        <end position="937"/>
    </location>
</feature>
<evidence type="ECO:0000256" key="2">
    <source>
        <dbReference type="SAM" id="Phobius"/>
    </source>
</evidence>
<comment type="caution">
    <text evidence="3">The sequence shown here is derived from an EMBL/GenBank/DDBJ whole genome shotgun (WGS) entry which is preliminary data.</text>
</comment>
<keyword evidence="4" id="KW-1185">Reference proteome</keyword>
<sequence>MLAKRITKLEPLNFLFLIFFSASIYHPYQCTFRNKIIDLNVSDPGNWLDKVDASSGESLSGTSSANKESLMTDPDGKRKSGLSDQNVGEEGECSSPGYTSLEKQIPPNKRQRCENHKTLKDTFDPLGKAPLQERPFIGPENLQLEDLLEATYAFIHPLTHLKWLKQSVENVTNQSELDSLFDKLADMYRSDAKILQNLIEFAQTLHDEMLHLNFYVLRAFGAISTSFQEKEEQKALSRFFCREFSSHELLKVILAPGIGRQIESNKNKMLLAGPPKAPGEIATWEIKGGFASWKAFEVNEREMLRTRIIAKVLSFYYEKKNDKKWLKLFDDEYGFISFLTKLSQSHKQKNFAQWINAFTPKVKKIPLLPWEDKLKEDPEVIKSMKEQLCLRNYSVHLEGIQGLIEKTVQKTNQFTISKFTNKDLTKKILNNSGESRRKSYCAIDEWASNLPFLLPQILSAQELPKDPRSVVKPYIPDFFYKMILPLATWKVRQDELVLPNFTNLPLDIFELKIITEEILRKVNKANQLIRKLHDCMINLNLRLLLILGQGASTNTLSAELTTLSKYFYTNFFSSGRILKALIHSDVDSEPETNFEGSIVEKLIQNYLQVSLMPMSQVIFKEPDYSLEARVDREELSRVEIATHVLISHYMNVDPLKWEMLFGEETNFLLFLYKAKQKKKNLSGWKDAITRSLAGHAIIPWKGHFGLHPSNLKHLKMLLFRPLLLVSRHYKQGIRCIPTSTATNTCDACQQAHKNAHLLCDPSDHAVRGVPAQDALVRTPFLSMIMKAFPRGNGLCGPKLADGNTSGQLARFHLVSIFPPPPRPPSNGHFTPQPEQSDYPADEGWQCELTFPPFVEPFQHNEPPTPVPSQATDSQPPSHENDLTCEPEPEPSPLLPPSSAHPATAPSFIILDNTPVRTPPPPPSHSPLLHPVASEIPTAPSNNEALQELTDLKPALIIP</sequence>
<dbReference type="EMBL" id="AVOT02007669">
    <property type="protein sequence ID" value="MBW0484412.1"/>
    <property type="molecule type" value="Genomic_DNA"/>
</dbReference>
<feature type="transmembrane region" description="Helical" evidence="2">
    <location>
        <begin position="12"/>
        <end position="28"/>
    </location>
</feature>
<keyword evidence="2" id="KW-0472">Membrane</keyword>
<accession>A0A9Q3CKW4</accession>
<feature type="compositionally biased region" description="Low complexity" evidence="1">
    <location>
        <begin position="896"/>
        <end position="905"/>
    </location>
</feature>
<feature type="compositionally biased region" description="Polar residues" evidence="1">
    <location>
        <begin position="867"/>
        <end position="877"/>
    </location>
</feature>
<proteinExistence type="predicted"/>